<proteinExistence type="predicted"/>
<sequence length="231" mass="24790">MTPEREKLAAAIAALKQAEQEKTALASLSSNSWEPISSAERRVEAAEKALSEAQELAVADMVAARLGREVPKRSTRQELQAELDTARADLDAARAARGELKRQAQDAEKALGWCQSSLNSALSAVIEASPEVSKLLGEIKALEAELIQRYEALAAIGISGPYSRAKREAQLQPPARTVPGLPDWHLLFHGPRGDLAASWAVAVDKLRTDANAPLPGSTTGEGQRPKRKLFG</sequence>
<keyword evidence="1" id="KW-0175">Coiled coil</keyword>
<reference evidence="3 4" key="1">
    <citation type="submission" date="2020-08" db="EMBL/GenBank/DDBJ databases">
        <title>Genomic Encyclopedia of Type Strains, Phase IV (KMG-IV): sequencing the most valuable type-strain genomes for metagenomic binning, comparative biology and taxonomic classification.</title>
        <authorList>
            <person name="Goeker M."/>
        </authorList>
    </citation>
    <scope>NUCLEOTIDE SEQUENCE [LARGE SCALE GENOMIC DNA]</scope>
    <source>
        <strain evidence="3 4">DSM 27026</strain>
    </source>
</reference>
<dbReference type="Proteomes" id="UP000553706">
    <property type="component" value="Unassembled WGS sequence"/>
</dbReference>
<evidence type="ECO:0000313" key="4">
    <source>
        <dbReference type="Proteomes" id="UP000553706"/>
    </source>
</evidence>
<dbReference type="EMBL" id="JACHFJ010000015">
    <property type="protein sequence ID" value="MBB5374330.1"/>
    <property type="molecule type" value="Genomic_DNA"/>
</dbReference>
<dbReference type="AlphaFoldDB" id="A0A840VSN8"/>
<keyword evidence="4" id="KW-1185">Reference proteome</keyword>
<protein>
    <submittedName>
        <fullName evidence="3">Chromosome segregation ATPase</fullName>
    </submittedName>
</protein>
<dbReference type="RefSeq" id="WP_183267353.1">
    <property type="nucleotide sequence ID" value="NZ_JACHFJ010000015.1"/>
</dbReference>
<feature type="region of interest" description="Disordered" evidence="2">
    <location>
        <begin position="210"/>
        <end position="231"/>
    </location>
</feature>
<evidence type="ECO:0000256" key="1">
    <source>
        <dbReference type="SAM" id="Coils"/>
    </source>
</evidence>
<accession>A0A840VSN8</accession>
<evidence type="ECO:0000313" key="3">
    <source>
        <dbReference type="EMBL" id="MBB5374330.1"/>
    </source>
</evidence>
<gene>
    <name evidence="3" type="ORF">HNP71_002602</name>
</gene>
<feature type="coiled-coil region" evidence="1">
    <location>
        <begin position="8"/>
        <end position="110"/>
    </location>
</feature>
<comment type="caution">
    <text evidence="3">The sequence shown here is derived from an EMBL/GenBank/DDBJ whole genome shotgun (WGS) entry which is preliminary data.</text>
</comment>
<evidence type="ECO:0000256" key="2">
    <source>
        <dbReference type="SAM" id="MobiDB-lite"/>
    </source>
</evidence>
<name>A0A840VSN8_9PROT</name>
<organism evidence="3 4">
    <name type="scientific">Acidocella aromatica</name>
    <dbReference type="NCBI Taxonomy" id="1303579"/>
    <lineage>
        <taxon>Bacteria</taxon>
        <taxon>Pseudomonadati</taxon>
        <taxon>Pseudomonadota</taxon>
        <taxon>Alphaproteobacteria</taxon>
        <taxon>Acetobacterales</taxon>
        <taxon>Acidocellaceae</taxon>
        <taxon>Acidocella</taxon>
    </lineage>
</organism>